<sequence>MGLTKSAEGPVLQGGEDVKQQRLKELLNYDPETGEFKGKATTLVAKVLRFHYHDHRRFSKRIAI</sequence>
<evidence type="ECO:0000313" key="2">
    <source>
        <dbReference type="Proteomes" id="UP000515365"/>
    </source>
</evidence>
<accession>A0A7G5B8M5</accession>
<gene>
    <name evidence="1" type="ORF">B2_00013</name>
</gene>
<organism evidence="1 2">
    <name type="scientific">Ralstonia phage Cimandef</name>
    <dbReference type="NCBI Taxonomy" id="2759720"/>
    <lineage>
        <taxon>Viruses</taxon>
        <taxon>Duplodnaviria</taxon>
        <taxon>Heunggongvirae</taxon>
        <taxon>Uroviricota</taxon>
        <taxon>Caudoviricetes</taxon>
        <taxon>Cimandefvirus</taxon>
        <taxon>Cimandefvirus cimandef</taxon>
    </lineage>
</organism>
<protein>
    <submittedName>
        <fullName evidence="1">Uncharacterized protein</fullName>
    </submittedName>
</protein>
<dbReference type="EMBL" id="MT740730">
    <property type="protein sequence ID" value="QMV32648.1"/>
    <property type="molecule type" value="Genomic_DNA"/>
</dbReference>
<keyword evidence="2" id="KW-1185">Reference proteome</keyword>
<evidence type="ECO:0000313" key="1">
    <source>
        <dbReference type="EMBL" id="QMV32648.1"/>
    </source>
</evidence>
<name>A0A7G5B8M5_9CAUD</name>
<dbReference type="Proteomes" id="UP000515365">
    <property type="component" value="Segment"/>
</dbReference>
<proteinExistence type="predicted"/>
<reference evidence="1" key="1">
    <citation type="submission" date="2020-07" db="EMBL/GenBank/DDBJ databases">
        <title>Ralstonia phages.</title>
        <authorList>
            <person name="Trotereau A."/>
            <person name="Boyer C."/>
            <person name="Torres-Barcelo C."/>
        </authorList>
    </citation>
    <scope>NUCLEOTIDE SEQUENCE [LARGE SCALE GENOMIC DNA]</scope>
</reference>